<gene>
    <name evidence="1" type="ORF">NC653_016842</name>
</gene>
<reference evidence="1" key="1">
    <citation type="journal article" date="2023" name="Mol. Ecol. Resour.">
        <title>Chromosome-level genome assembly of a triploid poplar Populus alba 'Berolinensis'.</title>
        <authorList>
            <person name="Chen S."/>
            <person name="Yu Y."/>
            <person name="Wang X."/>
            <person name="Wang S."/>
            <person name="Zhang T."/>
            <person name="Zhou Y."/>
            <person name="He R."/>
            <person name="Meng N."/>
            <person name="Wang Y."/>
            <person name="Liu W."/>
            <person name="Liu Z."/>
            <person name="Liu J."/>
            <person name="Guo Q."/>
            <person name="Huang H."/>
            <person name="Sederoff R.R."/>
            <person name="Wang G."/>
            <person name="Qu G."/>
            <person name="Chen S."/>
        </authorList>
    </citation>
    <scope>NUCLEOTIDE SEQUENCE</scope>
    <source>
        <strain evidence="1">SC-2020</strain>
    </source>
</reference>
<keyword evidence="2" id="KW-1185">Reference proteome</keyword>
<evidence type="ECO:0000313" key="1">
    <source>
        <dbReference type="EMBL" id="KAJ6993840.1"/>
    </source>
</evidence>
<evidence type="ECO:0000313" key="2">
    <source>
        <dbReference type="Proteomes" id="UP001164929"/>
    </source>
</evidence>
<dbReference type="AlphaFoldDB" id="A0AAD6VZR0"/>
<name>A0AAD6VZR0_9ROSI</name>
<sequence>MGATRCPFYSRFTESTLHLLLHCHCSRYFWSRVIQRISIWIQAIQESFTYTLYALTKGS</sequence>
<dbReference type="EMBL" id="JAQIZT010000006">
    <property type="protein sequence ID" value="KAJ6993840.1"/>
    <property type="molecule type" value="Genomic_DNA"/>
</dbReference>
<accession>A0AAD6VZR0</accession>
<organism evidence="1 2">
    <name type="scientific">Populus alba x Populus x berolinensis</name>
    <dbReference type="NCBI Taxonomy" id="444605"/>
    <lineage>
        <taxon>Eukaryota</taxon>
        <taxon>Viridiplantae</taxon>
        <taxon>Streptophyta</taxon>
        <taxon>Embryophyta</taxon>
        <taxon>Tracheophyta</taxon>
        <taxon>Spermatophyta</taxon>
        <taxon>Magnoliopsida</taxon>
        <taxon>eudicotyledons</taxon>
        <taxon>Gunneridae</taxon>
        <taxon>Pentapetalae</taxon>
        <taxon>rosids</taxon>
        <taxon>fabids</taxon>
        <taxon>Malpighiales</taxon>
        <taxon>Salicaceae</taxon>
        <taxon>Saliceae</taxon>
        <taxon>Populus</taxon>
    </lineage>
</organism>
<dbReference type="Proteomes" id="UP001164929">
    <property type="component" value="Chromosome 6"/>
</dbReference>
<protein>
    <submittedName>
        <fullName evidence="1">Uncharacterized protein</fullName>
    </submittedName>
</protein>
<proteinExistence type="predicted"/>
<comment type="caution">
    <text evidence="1">The sequence shown here is derived from an EMBL/GenBank/DDBJ whole genome shotgun (WGS) entry which is preliminary data.</text>
</comment>